<evidence type="ECO:0000256" key="4">
    <source>
        <dbReference type="ARBA" id="ARBA00022833"/>
    </source>
</evidence>
<dbReference type="InterPro" id="IPR047921">
    <property type="entry name" value="LACTB2-like_MBL-fold"/>
</dbReference>
<proteinExistence type="inferred from homology"/>
<evidence type="ECO:0000256" key="1">
    <source>
        <dbReference type="ARBA" id="ARBA00006759"/>
    </source>
</evidence>
<dbReference type="InterPro" id="IPR036866">
    <property type="entry name" value="RibonucZ/Hydroxyglut_hydro"/>
</dbReference>
<comment type="similarity">
    <text evidence="1">Belongs to the metallo-beta-lactamase superfamily. Glyoxalase II family.</text>
</comment>
<reference evidence="6 7" key="1">
    <citation type="submission" date="2018-02" db="EMBL/GenBank/DDBJ databases">
        <title>Genome sequence of the basidiomycete white-rot fungus Phlebia centrifuga.</title>
        <authorList>
            <person name="Granchi Z."/>
            <person name="Peng M."/>
            <person name="de Vries R.P."/>
            <person name="Hilden K."/>
            <person name="Makela M.R."/>
            <person name="Grigoriev I."/>
            <person name="Riley R."/>
        </authorList>
    </citation>
    <scope>NUCLEOTIDE SEQUENCE [LARGE SCALE GENOMIC DNA]</scope>
    <source>
        <strain evidence="6 7">FBCC195</strain>
    </source>
</reference>
<name>A0A2R6RPR7_9APHY</name>
<organism evidence="6 7">
    <name type="scientific">Hermanssonia centrifuga</name>
    <dbReference type="NCBI Taxonomy" id="98765"/>
    <lineage>
        <taxon>Eukaryota</taxon>
        <taxon>Fungi</taxon>
        <taxon>Dikarya</taxon>
        <taxon>Basidiomycota</taxon>
        <taxon>Agaricomycotina</taxon>
        <taxon>Agaricomycetes</taxon>
        <taxon>Polyporales</taxon>
        <taxon>Meruliaceae</taxon>
        <taxon>Hermanssonia</taxon>
    </lineage>
</organism>
<dbReference type="PANTHER" id="PTHR23131">
    <property type="entry name" value="ENDORIBONUCLEASE LACTB2"/>
    <property type="match status" value="1"/>
</dbReference>
<dbReference type="CDD" id="cd07722">
    <property type="entry name" value="LACTB2-like_MBL-fold"/>
    <property type="match status" value="1"/>
</dbReference>
<evidence type="ECO:0000256" key="2">
    <source>
        <dbReference type="ARBA" id="ARBA00022723"/>
    </source>
</evidence>
<sequence length="343" mass="38128">MAVSMQFTLTFTAALPSYNLYRYYGRAASSSVDFSGTNTYLVGQSNPYILVDTGEGRDEYSHVLEDALKDLSIDIHTTEADISDIILTHRHGDHIGGLPSVLSLLRRRWAERHPDSRPFPAPRIHKIPFSHPQLGTLLDSLPPDSFAPDASGKRLHDLREGQTFKITSAEPSNSNDSEYSLEVIHTPGHTPDSICLYLPADRALFTADTILGHGSTVFEDLAAYMASLRKIIDFGSSDGSGEQKYDILYPGHGPSVSHTHVAMYLRHRVDRENQVLKVLSSSPPSGDHWTAWTIVKDIYADYPQSLWEPAARSVDLHLRKLEGEGRIQRAGGEGHHTGWEFVE</sequence>
<dbReference type="GO" id="GO:0046872">
    <property type="term" value="F:metal ion binding"/>
    <property type="evidence" value="ECO:0007669"/>
    <property type="project" value="UniProtKB-KW"/>
</dbReference>
<dbReference type="Pfam" id="PF00753">
    <property type="entry name" value="Lactamase_B"/>
    <property type="match status" value="2"/>
</dbReference>
<dbReference type="SUPFAM" id="SSF56281">
    <property type="entry name" value="Metallo-hydrolase/oxidoreductase"/>
    <property type="match status" value="1"/>
</dbReference>
<dbReference type="Pfam" id="PF17778">
    <property type="entry name" value="WHD_BLACT"/>
    <property type="match status" value="1"/>
</dbReference>
<keyword evidence="4" id="KW-0862">Zinc</keyword>
<dbReference type="InterPro" id="IPR001279">
    <property type="entry name" value="Metallo-B-lactamas"/>
</dbReference>
<dbReference type="InterPro" id="IPR041516">
    <property type="entry name" value="LACTB2_WH"/>
</dbReference>
<feature type="domain" description="Metallo-beta-lactamase" evidence="5">
    <location>
        <begin position="36"/>
        <end position="252"/>
    </location>
</feature>
<dbReference type="Gene3D" id="1.10.10.10">
    <property type="entry name" value="Winged helix-like DNA-binding domain superfamily/Winged helix DNA-binding domain"/>
    <property type="match status" value="1"/>
</dbReference>
<protein>
    <recommendedName>
        <fullName evidence="5">Metallo-beta-lactamase domain-containing protein</fullName>
    </recommendedName>
</protein>
<accession>A0A2R6RPR7</accession>
<dbReference type="STRING" id="98765.A0A2R6RPR7"/>
<evidence type="ECO:0000259" key="5">
    <source>
        <dbReference type="SMART" id="SM00849"/>
    </source>
</evidence>
<keyword evidence="7" id="KW-1185">Reference proteome</keyword>
<dbReference type="Proteomes" id="UP000186601">
    <property type="component" value="Unassembled WGS sequence"/>
</dbReference>
<evidence type="ECO:0000313" key="6">
    <source>
        <dbReference type="EMBL" id="PSS32024.1"/>
    </source>
</evidence>
<dbReference type="InterPro" id="IPR050662">
    <property type="entry name" value="Sec-metab_biosynth-thioest"/>
</dbReference>
<dbReference type="InterPro" id="IPR036388">
    <property type="entry name" value="WH-like_DNA-bd_sf"/>
</dbReference>
<dbReference type="Gene3D" id="3.60.15.10">
    <property type="entry name" value="Ribonuclease Z/Hydroxyacylglutathione hydrolase-like"/>
    <property type="match status" value="1"/>
</dbReference>
<keyword evidence="2" id="KW-0479">Metal-binding</keyword>
<evidence type="ECO:0000313" key="7">
    <source>
        <dbReference type="Proteomes" id="UP000186601"/>
    </source>
</evidence>
<dbReference type="EMBL" id="MLYV02000203">
    <property type="protein sequence ID" value="PSS32024.1"/>
    <property type="molecule type" value="Genomic_DNA"/>
</dbReference>
<keyword evidence="3" id="KW-0378">Hydrolase</keyword>
<dbReference type="PANTHER" id="PTHR23131:SF0">
    <property type="entry name" value="ENDORIBONUCLEASE LACTB2"/>
    <property type="match status" value="1"/>
</dbReference>
<dbReference type="AlphaFoldDB" id="A0A2R6RPR7"/>
<gene>
    <name evidence="6" type="ORF">PHLCEN_2v2201</name>
</gene>
<dbReference type="SMART" id="SM00849">
    <property type="entry name" value="Lactamase_B"/>
    <property type="match status" value="1"/>
</dbReference>
<dbReference type="OrthoDB" id="17458at2759"/>
<dbReference type="GO" id="GO:0044550">
    <property type="term" value="P:secondary metabolite biosynthetic process"/>
    <property type="evidence" value="ECO:0007669"/>
    <property type="project" value="TreeGrafter"/>
</dbReference>
<comment type="caution">
    <text evidence="6">The sequence shown here is derived from an EMBL/GenBank/DDBJ whole genome shotgun (WGS) entry which is preliminary data.</text>
</comment>
<evidence type="ECO:0000256" key="3">
    <source>
        <dbReference type="ARBA" id="ARBA00022801"/>
    </source>
</evidence>
<dbReference type="GO" id="GO:0016787">
    <property type="term" value="F:hydrolase activity"/>
    <property type="evidence" value="ECO:0007669"/>
    <property type="project" value="UniProtKB-KW"/>
</dbReference>